<dbReference type="Pfam" id="PF06050">
    <property type="entry name" value="HGD-D"/>
    <property type="match status" value="1"/>
</dbReference>
<dbReference type="Proteomes" id="UP001594351">
    <property type="component" value="Unassembled WGS sequence"/>
</dbReference>
<comment type="caution">
    <text evidence="5">The sequence shown here is derived from an EMBL/GenBank/DDBJ whole genome shotgun (WGS) entry which is preliminary data.</text>
</comment>
<name>A0ABV6YY42_UNCC1</name>
<keyword evidence="6" id="KW-1185">Reference proteome</keyword>
<dbReference type="Gene3D" id="3.40.50.11900">
    <property type="match status" value="1"/>
</dbReference>
<organism evidence="5 6">
    <name type="scientific">candidate division CSSED10-310 bacterium</name>
    <dbReference type="NCBI Taxonomy" id="2855610"/>
    <lineage>
        <taxon>Bacteria</taxon>
        <taxon>Bacteria division CSSED10-310</taxon>
    </lineage>
</organism>
<evidence type="ECO:0000313" key="5">
    <source>
        <dbReference type="EMBL" id="MFC1851124.1"/>
    </source>
</evidence>
<protein>
    <submittedName>
        <fullName evidence="5">2-hydroxyacyl-CoA dehydratase subunit D</fullName>
    </submittedName>
</protein>
<dbReference type="Gene3D" id="3.40.50.11890">
    <property type="match status" value="1"/>
</dbReference>
<proteinExistence type="inferred from homology"/>
<keyword evidence="2" id="KW-0479">Metal-binding</keyword>
<sequence>MSEKNEKPYRKLASSKHLKRLMNRYFLTIGYLRFGRPIAWVTSGAPVELIRACGFLPVYPENYGAICGASKAGQDLCQIAEGEGYSIDLCSYARANIGSMFNSEKAPGGGLPAPDCVVAASNVCNTLVKWFELVAAYFKVPYFVIDIPYQFEAEAAAFDDTYITQQLTDMITFLTSISKKTFSQGKYLKILKYSSETIRLWKAIRETGKHRPSPVNAPDLFIHMAPIVSLRGSRGTLRYYKRLHRELDTRIEQGIGAIKQERFRLLWDNIAIWFNLFDFFNFFSRQGACFVVSTYTDAWSGEWDENEDPIQETVRIYRDAYLNLSQMRRAEMMINSVKEYAVDGIIMHSGRTCKPYSLGQAAILEKVTAETGVPGILIDADMVDPRFYTDAQVKNRLQAFIELLETRT</sequence>
<evidence type="ECO:0000256" key="2">
    <source>
        <dbReference type="ARBA" id="ARBA00022723"/>
    </source>
</evidence>
<dbReference type="PANTHER" id="PTHR30548:SF4">
    <property type="entry name" value="SUBUNIT OF OXYGEN-SENSITIVE 2-HYDROXYISOCAPROYL-COA DEHYDRATASE"/>
    <property type="match status" value="1"/>
</dbReference>
<evidence type="ECO:0000256" key="1">
    <source>
        <dbReference type="ARBA" id="ARBA00005806"/>
    </source>
</evidence>
<evidence type="ECO:0000256" key="4">
    <source>
        <dbReference type="ARBA" id="ARBA00023014"/>
    </source>
</evidence>
<accession>A0ABV6YY42</accession>
<keyword evidence="3" id="KW-0408">Iron</keyword>
<keyword evidence="4" id="KW-0411">Iron-sulfur</keyword>
<comment type="similarity">
    <text evidence="1">Belongs to the FldB/FldC dehydratase alpha/beta subunit family.</text>
</comment>
<evidence type="ECO:0000313" key="6">
    <source>
        <dbReference type="Proteomes" id="UP001594351"/>
    </source>
</evidence>
<dbReference type="PANTHER" id="PTHR30548">
    <property type="entry name" value="2-HYDROXYGLUTARYL-COA DEHYDRATASE, D-COMPONENT-RELATED"/>
    <property type="match status" value="1"/>
</dbReference>
<gene>
    <name evidence="5" type="ORF">ACFL27_13095</name>
</gene>
<evidence type="ECO:0000256" key="3">
    <source>
        <dbReference type="ARBA" id="ARBA00023004"/>
    </source>
</evidence>
<dbReference type="EMBL" id="JBHPBY010000155">
    <property type="protein sequence ID" value="MFC1851124.1"/>
    <property type="molecule type" value="Genomic_DNA"/>
</dbReference>
<dbReference type="InterPro" id="IPR010327">
    <property type="entry name" value="FldB/FldC_alpha/beta"/>
</dbReference>
<reference evidence="5 6" key="1">
    <citation type="submission" date="2024-09" db="EMBL/GenBank/DDBJ databases">
        <title>Laminarin stimulates single cell rates of sulfate reduction while oxygen inhibits transcriptomic activity in coastal marine sediment.</title>
        <authorList>
            <person name="Lindsay M."/>
            <person name="Orcutt B."/>
            <person name="Emerson D."/>
            <person name="Stepanauskas R."/>
            <person name="D'Angelo T."/>
        </authorList>
    </citation>
    <scope>NUCLEOTIDE SEQUENCE [LARGE SCALE GENOMIC DNA]</scope>
    <source>
        <strain evidence="5">SAG AM-311-K15</strain>
    </source>
</reference>